<protein>
    <submittedName>
        <fullName evidence="1">Uncharacterized protein</fullName>
    </submittedName>
</protein>
<sequence length="118" mass="12873">MPVLSLEANTRQEMNKGPPQQCVVFQADFETLTTANLQFQQSGEDANATPPLRKIKPCFRPFSRVSASRLITAGQGWGLKQVPGLISIDHRLGSKLAVRPGQPCLEATIWTAACRQPG</sequence>
<name>A0A5C3EPG4_9BASI</name>
<accession>A0A5C3EPG4</accession>
<evidence type="ECO:0000313" key="2">
    <source>
        <dbReference type="Proteomes" id="UP000324022"/>
    </source>
</evidence>
<organism evidence="1 2">
    <name type="scientific">Ustilago trichophora</name>
    <dbReference type="NCBI Taxonomy" id="86804"/>
    <lineage>
        <taxon>Eukaryota</taxon>
        <taxon>Fungi</taxon>
        <taxon>Dikarya</taxon>
        <taxon>Basidiomycota</taxon>
        <taxon>Ustilaginomycotina</taxon>
        <taxon>Ustilaginomycetes</taxon>
        <taxon>Ustilaginales</taxon>
        <taxon>Ustilaginaceae</taxon>
        <taxon>Ustilago</taxon>
    </lineage>
</organism>
<dbReference type="AlphaFoldDB" id="A0A5C3EPG4"/>
<keyword evidence="2" id="KW-1185">Reference proteome</keyword>
<dbReference type="EMBL" id="OOIN01000047">
    <property type="protein sequence ID" value="SPO32534.1"/>
    <property type="molecule type" value="Genomic_DNA"/>
</dbReference>
<evidence type="ECO:0000313" key="1">
    <source>
        <dbReference type="EMBL" id="SPO32534.1"/>
    </source>
</evidence>
<reference evidence="1 2" key="1">
    <citation type="submission" date="2018-03" db="EMBL/GenBank/DDBJ databases">
        <authorList>
            <person name="Guldener U."/>
        </authorList>
    </citation>
    <scope>NUCLEOTIDE SEQUENCE [LARGE SCALE GENOMIC DNA]</scope>
    <source>
        <strain evidence="1 2">NBRC100155</strain>
    </source>
</reference>
<dbReference type="Proteomes" id="UP000324022">
    <property type="component" value="Unassembled WGS sequence"/>
</dbReference>
<gene>
    <name evidence="1" type="ORF">UTRI_04278</name>
</gene>
<proteinExistence type="predicted"/>